<protein>
    <recommendedName>
        <fullName evidence="2">F-box associated beta-propeller type 1 domain-containing protein</fullName>
    </recommendedName>
</protein>
<reference evidence="3 4" key="1">
    <citation type="submission" date="2019-01" db="EMBL/GenBank/DDBJ databases">
        <title>Sequencing of cultivated peanut Arachis hypogaea provides insights into genome evolution and oil improvement.</title>
        <authorList>
            <person name="Chen X."/>
        </authorList>
    </citation>
    <scope>NUCLEOTIDE SEQUENCE [LARGE SCALE GENOMIC DNA]</scope>
    <source>
        <strain evidence="4">cv. Fuhuasheng</strain>
        <tissue evidence="3">Leaves</tissue>
    </source>
</reference>
<dbReference type="PANTHER" id="PTHR31672">
    <property type="entry name" value="BNACNNG10540D PROTEIN"/>
    <property type="match status" value="1"/>
</dbReference>
<dbReference type="Proteomes" id="UP000289738">
    <property type="component" value="Chromosome A04"/>
</dbReference>
<evidence type="ECO:0000313" key="4">
    <source>
        <dbReference type="Proteomes" id="UP000289738"/>
    </source>
</evidence>
<gene>
    <name evidence="3" type="ORF">Ahy_A04g017298</name>
</gene>
<organism evidence="3 4">
    <name type="scientific">Arachis hypogaea</name>
    <name type="common">Peanut</name>
    <dbReference type="NCBI Taxonomy" id="3818"/>
    <lineage>
        <taxon>Eukaryota</taxon>
        <taxon>Viridiplantae</taxon>
        <taxon>Streptophyta</taxon>
        <taxon>Embryophyta</taxon>
        <taxon>Tracheophyta</taxon>
        <taxon>Spermatophyta</taxon>
        <taxon>Magnoliopsida</taxon>
        <taxon>eudicotyledons</taxon>
        <taxon>Gunneridae</taxon>
        <taxon>Pentapetalae</taxon>
        <taxon>rosids</taxon>
        <taxon>fabids</taxon>
        <taxon>Fabales</taxon>
        <taxon>Fabaceae</taxon>
        <taxon>Papilionoideae</taxon>
        <taxon>50 kb inversion clade</taxon>
        <taxon>dalbergioids sensu lato</taxon>
        <taxon>Dalbergieae</taxon>
        <taxon>Pterocarpus clade</taxon>
        <taxon>Arachis</taxon>
    </lineage>
</organism>
<feature type="domain" description="F-box associated beta-propeller type 1" evidence="2">
    <location>
        <begin position="14"/>
        <end position="160"/>
    </location>
</feature>
<keyword evidence="4" id="KW-1185">Reference proteome</keyword>
<dbReference type="EMBL" id="SDMP01000004">
    <property type="protein sequence ID" value="RYR60228.1"/>
    <property type="molecule type" value="Genomic_DNA"/>
</dbReference>
<dbReference type="InterPro" id="IPR050796">
    <property type="entry name" value="SCF_F-box_component"/>
</dbReference>
<dbReference type="NCBIfam" id="TIGR01640">
    <property type="entry name" value="F_box_assoc_1"/>
    <property type="match status" value="1"/>
</dbReference>
<feature type="compositionally biased region" description="Basic and acidic residues" evidence="1">
    <location>
        <begin position="213"/>
        <end position="224"/>
    </location>
</feature>
<evidence type="ECO:0000313" key="3">
    <source>
        <dbReference type="EMBL" id="RYR60228.1"/>
    </source>
</evidence>
<sequence>MNKECHKDIRLPCKFHLYGLGYDASQDDYLFVVAWQDKDDHYHFDYFFLRTNSWINLDAALFKPLGVFDCNSCGVFLNGAIHWVPYPLTAYKDAIIIFDMKERTFSRISGPEKLVMSAFSYSSLALLGGCLALYYRNNDSYNTHTWVMKEYKVHSSWTLYKISRFGQPLCLSSNGDIIGRYYDERGYSIYNGRRLSNPSMDKKKKRLKHTVNRAKEQSTMEKKNQNNKSKAFTTSSLLS</sequence>
<feature type="region of interest" description="Disordered" evidence="1">
    <location>
        <begin position="211"/>
        <end position="239"/>
    </location>
</feature>
<dbReference type="InterPro" id="IPR017451">
    <property type="entry name" value="F-box-assoc_interact_dom"/>
</dbReference>
<feature type="compositionally biased region" description="Polar residues" evidence="1">
    <location>
        <begin position="226"/>
        <end position="239"/>
    </location>
</feature>
<dbReference type="Pfam" id="PF07734">
    <property type="entry name" value="FBA_1"/>
    <property type="match status" value="1"/>
</dbReference>
<dbReference type="PANTHER" id="PTHR31672:SF13">
    <property type="entry name" value="F-BOX PROTEIN CPR30-LIKE"/>
    <property type="match status" value="1"/>
</dbReference>
<dbReference type="AlphaFoldDB" id="A0A445DAK4"/>
<dbReference type="InterPro" id="IPR006527">
    <property type="entry name" value="F-box-assoc_dom_typ1"/>
</dbReference>
<name>A0A445DAK4_ARAHY</name>
<evidence type="ECO:0000256" key="1">
    <source>
        <dbReference type="SAM" id="MobiDB-lite"/>
    </source>
</evidence>
<accession>A0A445DAK4</accession>
<comment type="caution">
    <text evidence="3">The sequence shown here is derived from an EMBL/GenBank/DDBJ whole genome shotgun (WGS) entry which is preliminary data.</text>
</comment>
<evidence type="ECO:0000259" key="2">
    <source>
        <dbReference type="Pfam" id="PF07734"/>
    </source>
</evidence>
<proteinExistence type="predicted"/>